<dbReference type="EMBL" id="LJZR01000001">
    <property type="protein sequence ID" value="KPQ37533.1"/>
    <property type="molecule type" value="Genomic_DNA"/>
</dbReference>
<dbReference type="PATRIC" id="fig|1666911.3.peg.2450"/>
<feature type="compositionally biased region" description="Polar residues" evidence="2">
    <location>
        <begin position="52"/>
        <end position="75"/>
    </location>
</feature>
<evidence type="ECO:0000256" key="2">
    <source>
        <dbReference type="SAM" id="MobiDB-lite"/>
    </source>
</evidence>
<dbReference type="InterPro" id="IPR001969">
    <property type="entry name" value="Aspartic_peptidase_AS"/>
</dbReference>
<comment type="caution">
    <text evidence="5">The sequence shown here is derived from an EMBL/GenBank/DDBJ whole genome shotgun (WGS) entry which is preliminary data.</text>
</comment>
<gene>
    <name evidence="5" type="ORF">HLUCCA11_00360</name>
</gene>
<keyword evidence="3" id="KW-0732">Signal</keyword>
<feature type="domain" description="Peptidase A2" evidence="4">
    <location>
        <begin position="244"/>
        <end position="320"/>
    </location>
</feature>
<sequence length="339" mass="36092">MGKFSSLYRFILLPSFVGLVCFACVSSPGAEQNGDIASLSNSSADPPETDSDTGQMSSVAQATDNNAESAVSLSETSDSAYQEGINLASSANYLSQSAVSPDDWSLIANRWQRAAEQLQKVSAKSERYAIAQQKIPEYVRNADFANAKLKALQQSVNTPLPTHIATAVRPRVVDPNISAANTTSSINPSNNQATSANRTRTAITAVPPSNSRNNNHAGGIQVPIVRRLHGTPVVRVTFNDQQSYEMILDTGASRTLITRRMASDLGVIPTERMLAATAGANNVSFDLGQMRSISMGTVTLQNAKVGIGDAINIGLLGNDFLRGYDVTIREASVELVVAE</sequence>
<dbReference type="Pfam" id="PF13650">
    <property type="entry name" value="Asp_protease_2"/>
    <property type="match status" value="1"/>
</dbReference>
<feature type="signal peptide" evidence="3">
    <location>
        <begin position="1"/>
        <end position="23"/>
    </location>
</feature>
<dbReference type="InterPro" id="IPR001995">
    <property type="entry name" value="Peptidase_A2_cat"/>
</dbReference>
<name>A0A0P7ZV52_9CYAN</name>
<dbReference type="SUPFAM" id="SSF50630">
    <property type="entry name" value="Acid proteases"/>
    <property type="match status" value="1"/>
</dbReference>
<dbReference type="AlphaFoldDB" id="A0A0P7ZV52"/>
<dbReference type="InterPro" id="IPR034122">
    <property type="entry name" value="Retropepsin-like_bacterial"/>
</dbReference>
<keyword evidence="1" id="KW-0378">Hydrolase</keyword>
<evidence type="ECO:0000313" key="5">
    <source>
        <dbReference type="EMBL" id="KPQ37533.1"/>
    </source>
</evidence>
<dbReference type="InterPro" id="IPR021109">
    <property type="entry name" value="Peptidase_aspartic_dom_sf"/>
</dbReference>
<feature type="region of interest" description="Disordered" evidence="2">
    <location>
        <begin position="34"/>
        <end position="75"/>
    </location>
</feature>
<protein>
    <submittedName>
        <fullName evidence="5">Aspartyl protease</fullName>
    </submittedName>
</protein>
<accession>A0A0P7ZV52</accession>
<dbReference type="GO" id="GO:0004190">
    <property type="term" value="F:aspartic-type endopeptidase activity"/>
    <property type="evidence" value="ECO:0007669"/>
    <property type="project" value="InterPro"/>
</dbReference>
<reference evidence="5 6" key="1">
    <citation type="submission" date="2015-09" db="EMBL/GenBank/DDBJ databases">
        <title>Identification and resolution of microdiversity through metagenomic sequencing of parallel consortia.</title>
        <authorList>
            <person name="Nelson W.C."/>
            <person name="Romine M.F."/>
            <person name="Lindemann S.R."/>
        </authorList>
    </citation>
    <scope>NUCLEOTIDE SEQUENCE [LARGE SCALE GENOMIC DNA]</scope>
    <source>
        <strain evidence="5">Ana</strain>
    </source>
</reference>
<organism evidence="5 6">
    <name type="scientific">Phormidesmis priestleyi Ana</name>
    <dbReference type="NCBI Taxonomy" id="1666911"/>
    <lineage>
        <taxon>Bacteria</taxon>
        <taxon>Bacillati</taxon>
        <taxon>Cyanobacteriota</taxon>
        <taxon>Cyanophyceae</taxon>
        <taxon>Leptolyngbyales</taxon>
        <taxon>Leptolyngbyaceae</taxon>
        <taxon>Phormidesmis</taxon>
    </lineage>
</organism>
<evidence type="ECO:0000259" key="4">
    <source>
        <dbReference type="PROSITE" id="PS50175"/>
    </source>
</evidence>
<keyword evidence="5" id="KW-0645">Protease</keyword>
<dbReference type="CDD" id="cd05483">
    <property type="entry name" value="retropepsin_like_bacteria"/>
    <property type="match status" value="1"/>
</dbReference>
<evidence type="ECO:0000256" key="1">
    <source>
        <dbReference type="ARBA" id="ARBA00022801"/>
    </source>
</evidence>
<feature type="chain" id="PRO_5006147493" evidence="3">
    <location>
        <begin position="24"/>
        <end position="339"/>
    </location>
</feature>
<dbReference type="STRING" id="1666911.HLUCCA11_00360"/>
<dbReference type="PROSITE" id="PS00141">
    <property type="entry name" value="ASP_PROTEASE"/>
    <property type="match status" value="1"/>
</dbReference>
<proteinExistence type="predicted"/>
<dbReference type="Gene3D" id="2.40.70.10">
    <property type="entry name" value="Acid Proteases"/>
    <property type="match status" value="1"/>
</dbReference>
<evidence type="ECO:0000256" key="3">
    <source>
        <dbReference type="SAM" id="SignalP"/>
    </source>
</evidence>
<dbReference type="Proteomes" id="UP000050465">
    <property type="component" value="Unassembled WGS sequence"/>
</dbReference>
<dbReference type="GO" id="GO:0006508">
    <property type="term" value="P:proteolysis"/>
    <property type="evidence" value="ECO:0007669"/>
    <property type="project" value="UniProtKB-KW"/>
</dbReference>
<evidence type="ECO:0000313" key="6">
    <source>
        <dbReference type="Proteomes" id="UP000050465"/>
    </source>
</evidence>
<dbReference type="PROSITE" id="PS50175">
    <property type="entry name" value="ASP_PROT_RETROV"/>
    <property type="match status" value="1"/>
</dbReference>